<proteinExistence type="predicted"/>
<dbReference type="AlphaFoldDB" id="A0A4D6N6P0"/>
<evidence type="ECO:0000313" key="1">
    <source>
        <dbReference type="EMBL" id="QCE07647.1"/>
    </source>
</evidence>
<organism evidence="1 2">
    <name type="scientific">Vigna unguiculata</name>
    <name type="common">Cowpea</name>
    <dbReference type="NCBI Taxonomy" id="3917"/>
    <lineage>
        <taxon>Eukaryota</taxon>
        <taxon>Viridiplantae</taxon>
        <taxon>Streptophyta</taxon>
        <taxon>Embryophyta</taxon>
        <taxon>Tracheophyta</taxon>
        <taxon>Spermatophyta</taxon>
        <taxon>Magnoliopsida</taxon>
        <taxon>eudicotyledons</taxon>
        <taxon>Gunneridae</taxon>
        <taxon>Pentapetalae</taxon>
        <taxon>rosids</taxon>
        <taxon>fabids</taxon>
        <taxon>Fabales</taxon>
        <taxon>Fabaceae</taxon>
        <taxon>Papilionoideae</taxon>
        <taxon>50 kb inversion clade</taxon>
        <taxon>NPAAA clade</taxon>
        <taxon>indigoferoid/millettioid clade</taxon>
        <taxon>Phaseoleae</taxon>
        <taxon>Vigna</taxon>
    </lineage>
</organism>
<protein>
    <submittedName>
        <fullName evidence="1">Uncharacterized protein</fullName>
    </submittedName>
</protein>
<dbReference type="EMBL" id="CP039353">
    <property type="protein sequence ID" value="QCE07647.1"/>
    <property type="molecule type" value="Genomic_DNA"/>
</dbReference>
<name>A0A4D6N6P0_VIGUN</name>
<accession>A0A4D6N6P0</accession>
<gene>
    <name evidence="1" type="ORF">DEO72_LG9g2667</name>
</gene>
<sequence length="121" mass="13882">MSRENSELTLHPFQSPDLRLAHDPLSQLQFPSSMCVTWYFRLGELLSPKRKHQEMHLCSCAKSRLGELGSPERESDLVWANQPSLSENSPRFFFLPLLVPRLGETDSPERDDLSPKLDFLA</sequence>
<evidence type="ECO:0000313" key="2">
    <source>
        <dbReference type="Proteomes" id="UP000501690"/>
    </source>
</evidence>
<keyword evidence="2" id="KW-1185">Reference proteome</keyword>
<reference evidence="1 2" key="1">
    <citation type="submission" date="2019-04" db="EMBL/GenBank/DDBJ databases">
        <title>An improved genome assembly and genetic linkage map for asparagus bean, Vigna unguiculata ssp. sesquipedialis.</title>
        <authorList>
            <person name="Xia Q."/>
            <person name="Zhang R."/>
            <person name="Dong Y."/>
        </authorList>
    </citation>
    <scope>NUCLEOTIDE SEQUENCE [LARGE SCALE GENOMIC DNA]</scope>
    <source>
        <tissue evidence="1">Leaf</tissue>
    </source>
</reference>
<dbReference type="Proteomes" id="UP000501690">
    <property type="component" value="Linkage Group LG9"/>
</dbReference>